<accession>X1C247</accession>
<protein>
    <submittedName>
        <fullName evidence="1">Uncharacterized protein</fullName>
    </submittedName>
</protein>
<evidence type="ECO:0000313" key="1">
    <source>
        <dbReference type="EMBL" id="GAH02191.1"/>
    </source>
</evidence>
<dbReference type="EMBL" id="BART01021596">
    <property type="protein sequence ID" value="GAH02191.1"/>
    <property type="molecule type" value="Genomic_DNA"/>
</dbReference>
<comment type="caution">
    <text evidence="1">The sequence shown here is derived from an EMBL/GenBank/DDBJ whole genome shotgun (WGS) entry which is preliminary data.</text>
</comment>
<reference evidence="1" key="1">
    <citation type="journal article" date="2014" name="Front. Microbiol.">
        <title>High frequency of phylogenetically diverse reductive dehalogenase-homologous genes in deep subseafloor sedimentary metagenomes.</title>
        <authorList>
            <person name="Kawai M."/>
            <person name="Futagami T."/>
            <person name="Toyoda A."/>
            <person name="Takaki Y."/>
            <person name="Nishi S."/>
            <person name="Hori S."/>
            <person name="Arai W."/>
            <person name="Tsubouchi T."/>
            <person name="Morono Y."/>
            <person name="Uchiyama I."/>
            <person name="Ito T."/>
            <person name="Fujiyama A."/>
            <person name="Inagaki F."/>
            <person name="Takami H."/>
        </authorList>
    </citation>
    <scope>NUCLEOTIDE SEQUENCE</scope>
    <source>
        <strain evidence="1">Expedition CK06-06</strain>
    </source>
</reference>
<sequence length="121" mass="13373">MISTESNTKEYNCDGAQTSFPITFPYNKNDTIKAYILNTVTEVETPLTLGVDYSIANKSVVTGSTYSADYKLVIVRILSILQGIDLHQPGVLVEVIEQALDKLTMISQQQKEGLGRALLFK</sequence>
<organism evidence="1">
    <name type="scientific">marine sediment metagenome</name>
    <dbReference type="NCBI Taxonomy" id="412755"/>
    <lineage>
        <taxon>unclassified sequences</taxon>
        <taxon>metagenomes</taxon>
        <taxon>ecological metagenomes</taxon>
    </lineage>
</organism>
<proteinExistence type="predicted"/>
<name>X1C247_9ZZZZ</name>
<dbReference type="AlphaFoldDB" id="X1C247"/>
<gene>
    <name evidence="1" type="ORF">S01H4_39788</name>
</gene>
<feature type="non-terminal residue" evidence="1">
    <location>
        <position position="121"/>
    </location>
</feature>